<sequence length="217" mass="22924">MFRFAILVAPLFALAVTGCAPGKLDIEKSVKAEMNTSLGTEITAIDLAKQSDGGYAGTATAANGNTYDVTTTAPSSGRFEWKAVPAQSTVESMVREHLKKALAVDVSALDLKKQPDGGYTGTATTVRADTYEVAVGAPTKEQGIVLNATPGQSTVERLVREGIEAQMKTKIKSFALTRRAPGTYTGTATLEKGPALSISTTMEGQNLTWKIEPRPAR</sequence>
<evidence type="ECO:0008006" key="4">
    <source>
        <dbReference type="Google" id="ProtNLM"/>
    </source>
</evidence>
<keyword evidence="3" id="KW-1185">Reference proteome</keyword>
<accession>A0ABS5C5P9</accession>
<reference evidence="2 3" key="1">
    <citation type="submission" date="2021-04" db="EMBL/GenBank/DDBJ databases">
        <authorList>
            <person name="Ivanova A."/>
        </authorList>
    </citation>
    <scope>NUCLEOTIDE SEQUENCE [LARGE SCALE GENOMIC DNA]</scope>
    <source>
        <strain evidence="2 3">G18</strain>
    </source>
</reference>
<dbReference type="Proteomes" id="UP000676565">
    <property type="component" value="Unassembled WGS sequence"/>
</dbReference>
<evidence type="ECO:0000313" key="3">
    <source>
        <dbReference type="Proteomes" id="UP000676565"/>
    </source>
</evidence>
<keyword evidence="1" id="KW-0732">Signal</keyword>
<comment type="caution">
    <text evidence="2">The sequence shown here is derived from an EMBL/GenBank/DDBJ whole genome shotgun (WGS) entry which is preliminary data.</text>
</comment>
<organism evidence="2 3">
    <name type="scientific">Gemmata palustris</name>
    <dbReference type="NCBI Taxonomy" id="2822762"/>
    <lineage>
        <taxon>Bacteria</taxon>
        <taxon>Pseudomonadati</taxon>
        <taxon>Planctomycetota</taxon>
        <taxon>Planctomycetia</taxon>
        <taxon>Gemmatales</taxon>
        <taxon>Gemmataceae</taxon>
        <taxon>Gemmata</taxon>
    </lineage>
</organism>
<protein>
    <recommendedName>
        <fullName evidence="4">Lipoprotein</fullName>
    </recommendedName>
</protein>
<evidence type="ECO:0000313" key="2">
    <source>
        <dbReference type="EMBL" id="MBP3960418.1"/>
    </source>
</evidence>
<feature type="chain" id="PRO_5046976551" description="Lipoprotein" evidence="1">
    <location>
        <begin position="16"/>
        <end position="217"/>
    </location>
</feature>
<dbReference type="EMBL" id="JAGKQQ010000002">
    <property type="protein sequence ID" value="MBP3960418.1"/>
    <property type="molecule type" value="Genomic_DNA"/>
</dbReference>
<feature type="signal peptide" evidence="1">
    <location>
        <begin position="1"/>
        <end position="15"/>
    </location>
</feature>
<gene>
    <name evidence="2" type="ORF">J8F10_34765</name>
</gene>
<dbReference type="RefSeq" id="WP_210662466.1">
    <property type="nucleotide sequence ID" value="NZ_JAGKQQ010000002.1"/>
</dbReference>
<dbReference type="PROSITE" id="PS51257">
    <property type="entry name" value="PROKAR_LIPOPROTEIN"/>
    <property type="match status" value="1"/>
</dbReference>
<evidence type="ECO:0000256" key="1">
    <source>
        <dbReference type="SAM" id="SignalP"/>
    </source>
</evidence>
<name>A0ABS5C5P9_9BACT</name>
<proteinExistence type="predicted"/>